<protein>
    <submittedName>
        <fullName evidence="4">Uncharacterized protein</fullName>
    </submittedName>
</protein>
<organism evidence="4 5">
    <name type="scientific">Eruca vesicaria subsp. sativa</name>
    <name type="common">Garden rocket</name>
    <name type="synonym">Eruca sativa</name>
    <dbReference type="NCBI Taxonomy" id="29727"/>
    <lineage>
        <taxon>Eukaryota</taxon>
        <taxon>Viridiplantae</taxon>
        <taxon>Streptophyta</taxon>
        <taxon>Embryophyta</taxon>
        <taxon>Tracheophyta</taxon>
        <taxon>Spermatophyta</taxon>
        <taxon>Magnoliopsida</taxon>
        <taxon>eudicotyledons</taxon>
        <taxon>Gunneridae</taxon>
        <taxon>Pentapetalae</taxon>
        <taxon>rosids</taxon>
        <taxon>malvids</taxon>
        <taxon>Brassicales</taxon>
        <taxon>Brassicaceae</taxon>
        <taxon>Brassiceae</taxon>
        <taxon>Eruca</taxon>
    </lineage>
</organism>
<keyword evidence="5" id="KW-1185">Reference proteome</keyword>
<name>A0ABC8K5R0_ERUVS</name>
<dbReference type="GO" id="GO:0006952">
    <property type="term" value="P:defense response"/>
    <property type="evidence" value="ECO:0007669"/>
    <property type="project" value="UniProtKB-KW"/>
</dbReference>
<dbReference type="AlphaFoldDB" id="A0ABC8K5R0"/>
<feature type="region of interest" description="Disordered" evidence="3">
    <location>
        <begin position="39"/>
        <end position="86"/>
    </location>
</feature>
<dbReference type="EMBL" id="CAKOAT010185154">
    <property type="protein sequence ID" value="CAH8353670.1"/>
    <property type="molecule type" value="Genomic_DNA"/>
</dbReference>
<keyword evidence="2" id="KW-0611">Plant defense</keyword>
<accession>A0ABC8K5R0</accession>
<dbReference type="Pfam" id="PF17232">
    <property type="entry name" value="Pep1_7"/>
    <property type="match status" value="1"/>
</dbReference>
<dbReference type="InterPro" id="IPR035176">
    <property type="entry name" value="PEP"/>
</dbReference>
<comment type="similarity">
    <text evidence="1">Belongs to the brassicaceae elicitor peptide family.</text>
</comment>
<evidence type="ECO:0000313" key="5">
    <source>
        <dbReference type="Proteomes" id="UP001642260"/>
    </source>
</evidence>
<evidence type="ECO:0000256" key="3">
    <source>
        <dbReference type="SAM" id="MobiDB-lite"/>
    </source>
</evidence>
<evidence type="ECO:0000256" key="2">
    <source>
        <dbReference type="ARBA" id="ARBA00022821"/>
    </source>
</evidence>
<gene>
    <name evidence="4" type="ORF">ERUC_LOCUS19425</name>
</gene>
<dbReference type="Proteomes" id="UP001642260">
    <property type="component" value="Unassembled WGS sequence"/>
</dbReference>
<reference evidence="4 5" key="1">
    <citation type="submission" date="2022-03" db="EMBL/GenBank/DDBJ databases">
        <authorList>
            <person name="Macdonald S."/>
            <person name="Ahmed S."/>
            <person name="Newling K."/>
        </authorList>
    </citation>
    <scope>NUCLEOTIDE SEQUENCE [LARGE SCALE GENOMIC DNA]</scope>
</reference>
<comment type="caution">
    <text evidence="4">The sequence shown here is derived from an EMBL/GenBank/DDBJ whole genome shotgun (WGS) entry which is preliminary data.</text>
</comment>
<evidence type="ECO:0000256" key="1">
    <source>
        <dbReference type="ARBA" id="ARBA00011021"/>
    </source>
</evidence>
<evidence type="ECO:0000313" key="4">
    <source>
        <dbReference type="EMBL" id="CAH8353670.1"/>
    </source>
</evidence>
<proteinExistence type="inferred from homology"/>
<sequence length="86" mass="9752">METEGRRGGASYYLLFPFMFIHQTLRSLLLKLFSLRSPSQHSSLEEEEEVEVVQVTSRGLPPKPKKLQQKPRGSSGKPGSINKKPR</sequence>